<comment type="caution">
    <text evidence="1">The sequence shown here is derived from an EMBL/GenBank/DDBJ whole genome shotgun (WGS) entry which is preliminary data.</text>
</comment>
<sequence>MFSRKRHHCNPCGSLFDLIFKTLLTVLFTVGLVVFLFWLVFRPNRVKFHVTDAALTKFNLKTTTNTLYYNLDLKLTIRNPNKHIGIYYDRVEARAFYGGQRFASKTLPRFYQGKKNTTELNVVLKGQNIVVAGQGNNDDLLSDYNSEKGSGVYGIDVKLYLRVRFKLRTLKTPRFKPKIECDLKVPLDSNGKASATFQTTKCGFDW</sequence>
<gene>
    <name evidence="1" type="ORF">RHMOL_Rhmol07G0265200</name>
</gene>
<dbReference type="Proteomes" id="UP001062846">
    <property type="component" value="Chromosome 7"/>
</dbReference>
<reference evidence="1" key="1">
    <citation type="submission" date="2022-02" db="EMBL/GenBank/DDBJ databases">
        <title>Plant Genome Project.</title>
        <authorList>
            <person name="Zhang R.-G."/>
        </authorList>
    </citation>
    <scope>NUCLEOTIDE SEQUENCE</scope>
    <source>
        <strain evidence="1">AT1</strain>
    </source>
</reference>
<keyword evidence="2" id="KW-1185">Reference proteome</keyword>
<evidence type="ECO:0000313" key="2">
    <source>
        <dbReference type="Proteomes" id="UP001062846"/>
    </source>
</evidence>
<protein>
    <submittedName>
        <fullName evidence="1">Uncharacterized protein</fullName>
    </submittedName>
</protein>
<accession>A0ACC0N672</accession>
<name>A0ACC0N672_RHOML</name>
<evidence type="ECO:0000313" key="1">
    <source>
        <dbReference type="EMBL" id="KAI8548319.1"/>
    </source>
</evidence>
<organism evidence="1 2">
    <name type="scientific">Rhododendron molle</name>
    <name type="common">Chinese azalea</name>
    <name type="synonym">Azalea mollis</name>
    <dbReference type="NCBI Taxonomy" id="49168"/>
    <lineage>
        <taxon>Eukaryota</taxon>
        <taxon>Viridiplantae</taxon>
        <taxon>Streptophyta</taxon>
        <taxon>Embryophyta</taxon>
        <taxon>Tracheophyta</taxon>
        <taxon>Spermatophyta</taxon>
        <taxon>Magnoliopsida</taxon>
        <taxon>eudicotyledons</taxon>
        <taxon>Gunneridae</taxon>
        <taxon>Pentapetalae</taxon>
        <taxon>asterids</taxon>
        <taxon>Ericales</taxon>
        <taxon>Ericaceae</taxon>
        <taxon>Ericoideae</taxon>
        <taxon>Rhodoreae</taxon>
        <taxon>Rhododendron</taxon>
    </lineage>
</organism>
<proteinExistence type="predicted"/>
<dbReference type="EMBL" id="CM046394">
    <property type="protein sequence ID" value="KAI8548319.1"/>
    <property type="molecule type" value="Genomic_DNA"/>
</dbReference>